<dbReference type="Gene3D" id="2.60.40.790">
    <property type="match status" value="1"/>
</dbReference>
<dbReference type="Proteomes" id="UP000472971">
    <property type="component" value="Unassembled WGS sequence"/>
</dbReference>
<dbReference type="InterPro" id="IPR002068">
    <property type="entry name" value="A-crystallin/Hsp20_dom"/>
</dbReference>
<evidence type="ECO:0000313" key="7">
    <source>
        <dbReference type="Proteomes" id="UP000570010"/>
    </source>
</evidence>
<evidence type="ECO:0000256" key="2">
    <source>
        <dbReference type="RuleBase" id="RU003616"/>
    </source>
</evidence>
<protein>
    <submittedName>
        <fullName evidence="5">Hsp20/alpha crystallin family protein</fullName>
    </submittedName>
</protein>
<comment type="similarity">
    <text evidence="1 2">Belongs to the small heat shock protein (HSP20) family.</text>
</comment>
<reference evidence="4 7" key="2">
    <citation type="submission" date="2020-07" db="EMBL/GenBank/DDBJ databases">
        <authorList>
            <person name="Feng H."/>
        </authorList>
    </citation>
    <scope>NUCLEOTIDE SEQUENCE [LARGE SCALE GENOMIC DNA]</scope>
    <source>
        <strain evidence="7">s-12</strain>
        <strain evidence="4">S-12</strain>
    </source>
</reference>
<dbReference type="Proteomes" id="UP000570010">
    <property type="component" value="Unassembled WGS sequence"/>
</dbReference>
<dbReference type="EMBL" id="JACEIO010000004">
    <property type="protein sequence ID" value="MBA4536124.1"/>
    <property type="molecule type" value="Genomic_DNA"/>
</dbReference>
<dbReference type="AlphaFoldDB" id="A0A6B3VTH4"/>
<dbReference type="EMBL" id="JAAIWN010000004">
    <property type="protein sequence ID" value="NEY80498.1"/>
    <property type="molecule type" value="Genomic_DNA"/>
</dbReference>
<gene>
    <name evidence="5" type="ORF">G4D64_02945</name>
    <name evidence="4" type="ORF">H1Z61_02950</name>
</gene>
<proteinExistence type="inferred from homology"/>
<evidence type="ECO:0000313" key="6">
    <source>
        <dbReference type="Proteomes" id="UP000472971"/>
    </source>
</evidence>
<comment type="caution">
    <text evidence="5">The sequence shown here is derived from an EMBL/GenBank/DDBJ whole genome shotgun (WGS) entry which is preliminary data.</text>
</comment>
<dbReference type="InterPro" id="IPR008978">
    <property type="entry name" value="HSP20-like_chaperone"/>
</dbReference>
<feature type="domain" description="SHSP" evidence="3">
    <location>
        <begin position="46"/>
        <end position="155"/>
    </location>
</feature>
<evidence type="ECO:0000259" key="3">
    <source>
        <dbReference type="PROSITE" id="PS01031"/>
    </source>
</evidence>
<dbReference type="RefSeq" id="WP_163239960.1">
    <property type="nucleotide sequence ID" value="NZ_CP082780.1"/>
</dbReference>
<name>A0A6B3VTH4_9BACI</name>
<evidence type="ECO:0000313" key="5">
    <source>
        <dbReference type="EMBL" id="NEY80498.1"/>
    </source>
</evidence>
<reference evidence="5 6" key="1">
    <citation type="submission" date="2020-02" db="EMBL/GenBank/DDBJ databases">
        <title>Bacillus aquiflavi sp. nov., isolated from yellow water of strong flavor Chinese baijiu in Yibin region of China.</title>
        <authorList>
            <person name="Xie J."/>
        </authorList>
    </citation>
    <scope>NUCLEOTIDE SEQUENCE [LARGE SCALE GENOMIC DNA]</scope>
    <source>
        <strain evidence="5 6">3H-10</strain>
    </source>
</reference>
<dbReference type="PROSITE" id="PS01031">
    <property type="entry name" value="SHSP"/>
    <property type="match status" value="1"/>
</dbReference>
<keyword evidence="6" id="KW-1185">Reference proteome</keyword>
<evidence type="ECO:0000313" key="4">
    <source>
        <dbReference type="EMBL" id="MBA4536124.1"/>
    </source>
</evidence>
<dbReference type="SUPFAM" id="SSF49764">
    <property type="entry name" value="HSP20-like chaperones"/>
    <property type="match status" value="1"/>
</dbReference>
<sequence>MSSKLPKKQQSEHHEPFGQLMKSMNQFFQERPVRGLLQNIDNFFLKPFPLSAFSVDVIEKENEHLVTAELPGVNKEQIDIHIFENHITISVNNKEIITEEDENNHVFVKKQSFGHASKTISLPQPIKEHKVKASYKDGLLQVRIPKEKGKRISID</sequence>
<accession>A0A6B3VTH4</accession>
<dbReference type="CDD" id="cd06464">
    <property type="entry name" value="ACD_sHsps-like"/>
    <property type="match status" value="1"/>
</dbReference>
<dbReference type="Pfam" id="PF00011">
    <property type="entry name" value="HSP20"/>
    <property type="match status" value="1"/>
</dbReference>
<dbReference type="PANTHER" id="PTHR11527">
    <property type="entry name" value="HEAT-SHOCK PROTEIN 20 FAMILY MEMBER"/>
    <property type="match status" value="1"/>
</dbReference>
<dbReference type="InterPro" id="IPR031107">
    <property type="entry name" value="Small_HSP"/>
</dbReference>
<organism evidence="5 6">
    <name type="scientific">Bacillus aquiflavi</name>
    <dbReference type="NCBI Taxonomy" id="2672567"/>
    <lineage>
        <taxon>Bacteria</taxon>
        <taxon>Bacillati</taxon>
        <taxon>Bacillota</taxon>
        <taxon>Bacilli</taxon>
        <taxon>Bacillales</taxon>
        <taxon>Bacillaceae</taxon>
        <taxon>Bacillus</taxon>
    </lineage>
</organism>
<evidence type="ECO:0000256" key="1">
    <source>
        <dbReference type="PROSITE-ProRule" id="PRU00285"/>
    </source>
</evidence>